<dbReference type="OrthoDB" id="3970671at2759"/>
<name>A0A1E5RRJ2_HANUV</name>
<keyword evidence="2" id="KW-1185">Reference proteome</keyword>
<evidence type="ECO:0000313" key="1">
    <source>
        <dbReference type="EMBL" id="OEJ89520.1"/>
    </source>
</evidence>
<organism evidence="1 2">
    <name type="scientific">Hanseniaspora uvarum</name>
    <name type="common">Yeast</name>
    <name type="synonym">Kloeckera apiculata</name>
    <dbReference type="NCBI Taxonomy" id="29833"/>
    <lineage>
        <taxon>Eukaryota</taxon>
        <taxon>Fungi</taxon>
        <taxon>Dikarya</taxon>
        <taxon>Ascomycota</taxon>
        <taxon>Saccharomycotina</taxon>
        <taxon>Saccharomycetes</taxon>
        <taxon>Saccharomycodales</taxon>
        <taxon>Saccharomycodaceae</taxon>
        <taxon>Hanseniaspora</taxon>
    </lineage>
</organism>
<accession>A0A1E5RRJ2</accession>
<proteinExistence type="predicted"/>
<reference evidence="2" key="1">
    <citation type="journal article" date="2016" name="Genome Announc.">
        <title>Genome sequences of three species of Hanseniaspora isolated from spontaneous wine fermentations.</title>
        <authorList>
            <person name="Sternes P.R."/>
            <person name="Lee D."/>
            <person name="Kutyna D.R."/>
            <person name="Borneman A.R."/>
        </authorList>
    </citation>
    <scope>NUCLEOTIDE SEQUENCE [LARGE SCALE GENOMIC DNA]</scope>
    <source>
        <strain evidence="2">AWRI3580</strain>
    </source>
</reference>
<comment type="caution">
    <text evidence="1">The sequence shown here is derived from an EMBL/GenBank/DDBJ whole genome shotgun (WGS) entry which is preliminary data.</text>
</comment>
<protein>
    <submittedName>
        <fullName evidence="1">Uncharacterized protein</fullName>
    </submittedName>
</protein>
<evidence type="ECO:0000313" key="2">
    <source>
        <dbReference type="Proteomes" id="UP000095358"/>
    </source>
</evidence>
<dbReference type="Proteomes" id="UP000095358">
    <property type="component" value="Unassembled WGS sequence"/>
</dbReference>
<dbReference type="EMBL" id="LPNN01000004">
    <property type="protein sequence ID" value="OEJ89520.1"/>
    <property type="molecule type" value="Genomic_DNA"/>
</dbReference>
<sequence>MSRFYSGDATPLQALKVDFDKIKKTETFNEKLAEQQKEIVFLTQYDDYIKNLINTGINKYKYFEQQAKSEYRKDVSMLKAEYKTLEASYLNAFKNGNEYEYHNKFIPALLYSTLGFQGSKILLQNRVVLRNVVAVYSFLKIFEYNAPNTYDRFKLLYQEKIQFGKDEYEEIKSKVNTVDKQLKQHKDIVYRDLHQSLLNVVHDARLSLYNALYTKK</sequence>
<dbReference type="VEuPathDB" id="FungiDB:AWRI3580_g1767"/>
<dbReference type="AlphaFoldDB" id="A0A1E5RRJ2"/>
<gene>
    <name evidence="1" type="ORF">AWRI3580_g1767</name>
</gene>